<name>A0ACC1K4G8_9FUNG</name>
<accession>A0ACC1K4G8</accession>
<comment type="caution">
    <text evidence="1">The sequence shown here is derived from an EMBL/GenBank/DDBJ whole genome shotgun (WGS) entry which is preliminary data.</text>
</comment>
<evidence type="ECO:0000313" key="2">
    <source>
        <dbReference type="Proteomes" id="UP001140234"/>
    </source>
</evidence>
<keyword evidence="2" id="KW-1185">Reference proteome</keyword>
<sequence length="205" mass="21980">MDQTGADRRAPFARRRGVLADPCAEYVSCQSCVADPGCGYIGGRDVCVAGSWLTPRDNYTREDAWSYYHRHCLVGTRVEFVLLPAALALTVLVLAIVAIWRSWWAQLDASAAYEAEDARRQDVFPPEEHMPLLIDNDPGSRGLAPHSPYGANGSFRATPVVPRAPLGPHWGGPATPASPSSEHGPTSQDASDSAGAGADAHLRCD</sequence>
<organism evidence="1 2">
    <name type="scientific">Coemansia nantahalensis</name>
    <dbReference type="NCBI Taxonomy" id="2789366"/>
    <lineage>
        <taxon>Eukaryota</taxon>
        <taxon>Fungi</taxon>
        <taxon>Fungi incertae sedis</taxon>
        <taxon>Zoopagomycota</taxon>
        <taxon>Kickxellomycotina</taxon>
        <taxon>Kickxellomycetes</taxon>
        <taxon>Kickxellales</taxon>
        <taxon>Kickxellaceae</taxon>
        <taxon>Coemansia</taxon>
    </lineage>
</organism>
<reference evidence="1" key="1">
    <citation type="submission" date="2022-07" db="EMBL/GenBank/DDBJ databases">
        <title>Phylogenomic reconstructions and comparative analyses of Kickxellomycotina fungi.</title>
        <authorList>
            <person name="Reynolds N.K."/>
            <person name="Stajich J.E."/>
            <person name="Barry K."/>
            <person name="Grigoriev I.V."/>
            <person name="Crous P."/>
            <person name="Smith M.E."/>
        </authorList>
    </citation>
    <scope>NUCLEOTIDE SEQUENCE</scope>
    <source>
        <strain evidence="1">CBS 109366</strain>
    </source>
</reference>
<gene>
    <name evidence="1" type="ORF">IWQ57_001313</name>
</gene>
<proteinExistence type="predicted"/>
<protein>
    <submittedName>
        <fullName evidence="1">Uncharacterized protein</fullName>
    </submittedName>
</protein>
<evidence type="ECO:0000313" key="1">
    <source>
        <dbReference type="EMBL" id="KAJ2773397.1"/>
    </source>
</evidence>
<dbReference type="Proteomes" id="UP001140234">
    <property type="component" value="Unassembled WGS sequence"/>
</dbReference>
<dbReference type="EMBL" id="JANBUJ010000230">
    <property type="protein sequence ID" value="KAJ2773397.1"/>
    <property type="molecule type" value="Genomic_DNA"/>
</dbReference>